<evidence type="ECO:0000256" key="6">
    <source>
        <dbReference type="ARBA" id="ARBA00022679"/>
    </source>
</evidence>
<sequence>MKRAMKLNIKIALLVIVVVFISILIIISFAVPWMTSNIESKEAINIMNVAKMTANSEEVVYALKEKDVNGKIENYIKDQINCLEQVEYIIVADNSGIRYSHPNHKSIGYKFAGGDEKRVVENGESYISEATGTLGRSLRAFAPIYDIENDNQIGFVCVGTLIQSVDKAKNEAIVYILLIALGGLMSGTVGAFLLARSIKNTLMGLEPDEITKLYNEKIGMLEAIHEGLVAVDEKECITLINDSALNILHFENKINKEDIIGQKVEDVIPNTRLSTILETGKAEYEEEQRINNTIIMTNRVPIISRGKIVGAIASFRDKTYVTKMAEELTGAKKIAWSLRAQNHEFMNKLHTISGLIQLEEYDKCLQFISDIAKVRVNISNILTENIKDASVSALLLSKYNKAEEIRVNFTIDKDSRLTELPEYMTSDEIISIIGNLIENSLDIVKNDGSGSVYIKIIQDEKYLNIEVKNNGDEIPIKDRERIYDQGFSTKEGQRGHGMYIVKKIIDEFYGTINFYIDEGVIWKITIPMQRGVNSDSSNDN</sequence>
<evidence type="ECO:0000256" key="11">
    <source>
        <dbReference type="ARBA" id="ARBA00022989"/>
    </source>
</evidence>
<name>C4IB77_CLOBU</name>
<dbReference type="AlphaFoldDB" id="C4IB77"/>
<dbReference type="InterPro" id="IPR016120">
    <property type="entry name" value="Sig_transdc_His_kin_SpoOB"/>
</dbReference>
<dbReference type="Proteomes" id="UP000003081">
    <property type="component" value="Unassembled WGS sequence"/>
</dbReference>
<dbReference type="EC" id="2.7.13.3" evidence="3"/>
<proteinExistence type="predicted"/>
<dbReference type="FunFam" id="3.30.450.20:FF:000018">
    <property type="entry name" value="Sensor histidine kinase DcuS"/>
    <property type="match status" value="1"/>
</dbReference>
<keyword evidence="6" id="KW-0808">Transferase</keyword>
<dbReference type="Pfam" id="PF02518">
    <property type="entry name" value="HATPase_c"/>
    <property type="match status" value="1"/>
</dbReference>
<keyword evidence="8" id="KW-0547">Nucleotide-binding</keyword>
<evidence type="ECO:0000256" key="5">
    <source>
        <dbReference type="ARBA" id="ARBA00022553"/>
    </source>
</evidence>
<feature type="transmembrane region" description="Helical" evidence="14">
    <location>
        <begin position="172"/>
        <end position="195"/>
    </location>
</feature>
<dbReference type="InterPro" id="IPR005467">
    <property type="entry name" value="His_kinase_dom"/>
</dbReference>
<dbReference type="SUPFAM" id="SSF55874">
    <property type="entry name" value="ATPase domain of HSP90 chaperone/DNA topoisomerase II/histidine kinase"/>
    <property type="match status" value="1"/>
</dbReference>
<keyword evidence="12" id="KW-0902">Two-component regulatory system</keyword>
<feature type="transmembrane region" description="Helical" evidence="14">
    <location>
        <begin position="12"/>
        <end position="34"/>
    </location>
</feature>
<keyword evidence="9 16" id="KW-0418">Kinase</keyword>
<comment type="subcellular location">
    <subcellularLocation>
        <location evidence="2">Cell membrane</location>
        <topology evidence="2">Multi-pass membrane protein</topology>
    </subcellularLocation>
</comment>
<keyword evidence="7 14" id="KW-0812">Transmembrane</keyword>
<keyword evidence="17" id="KW-1185">Reference proteome</keyword>
<comment type="catalytic activity">
    <reaction evidence="1">
        <text>ATP + protein L-histidine = ADP + protein N-phospho-L-histidine.</text>
        <dbReference type="EC" id="2.7.13.3"/>
    </reaction>
</comment>
<dbReference type="Gene3D" id="3.30.450.20">
    <property type="entry name" value="PAS domain"/>
    <property type="match status" value="2"/>
</dbReference>
<dbReference type="EMBL" id="ACOM01000001">
    <property type="protein sequence ID" value="EEP56150.1"/>
    <property type="molecule type" value="Genomic_DNA"/>
</dbReference>
<evidence type="ECO:0000256" key="14">
    <source>
        <dbReference type="SAM" id="Phobius"/>
    </source>
</evidence>
<dbReference type="PANTHER" id="PTHR43547:SF10">
    <property type="entry name" value="SENSOR HISTIDINE KINASE DCUS"/>
    <property type="match status" value="1"/>
</dbReference>
<evidence type="ECO:0000256" key="7">
    <source>
        <dbReference type="ARBA" id="ARBA00022692"/>
    </source>
</evidence>
<dbReference type="SMART" id="SM00387">
    <property type="entry name" value="HATPase_c"/>
    <property type="match status" value="1"/>
</dbReference>
<dbReference type="Gene3D" id="1.10.287.130">
    <property type="match status" value="1"/>
</dbReference>
<dbReference type="Pfam" id="PF14689">
    <property type="entry name" value="SPOB_a"/>
    <property type="match status" value="1"/>
</dbReference>
<feature type="domain" description="Histidine kinase" evidence="15">
    <location>
        <begin position="340"/>
        <end position="530"/>
    </location>
</feature>
<evidence type="ECO:0000259" key="15">
    <source>
        <dbReference type="PROSITE" id="PS50109"/>
    </source>
</evidence>
<dbReference type="SUPFAM" id="SSF55785">
    <property type="entry name" value="PYP-like sensor domain (PAS domain)"/>
    <property type="match status" value="1"/>
</dbReference>
<dbReference type="InterPro" id="IPR035965">
    <property type="entry name" value="PAS-like_dom_sf"/>
</dbReference>
<evidence type="ECO:0000256" key="2">
    <source>
        <dbReference type="ARBA" id="ARBA00004651"/>
    </source>
</evidence>
<protein>
    <recommendedName>
        <fullName evidence="3">histidine kinase</fullName>
        <ecNumber evidence="3">2.7.13.3</ecNumber>
    </recommendedName>
</protein>
<evidence type="ECO:0000256" key="9">
    <source>
        <dbReference type="ARBA" id="ARBA00022777"/>
    </source>
</evidence>
<dbReference type="GO" id="GO:0000155">
    <property type="term" value="F:phosphorelay sensor kinase activity"/>
    <property type="evidence" value="ECO:0007669"/>
    <property type="project" value="InterPro"/>
</dbReference>
<dbReference type="HOGENOM" id="CLU_020211_11_2_9"/>
<dbReference type="SUPFAM" id="SSF55890">
    <property type="entry name" value="Sporulation response regulatory protein Spo0B"/>
    <property type="match status" value="1"/>
</dbReference>
<accession>C4IB77</accession>
<dbReference type="PANTHER" id="PTHR43547">
    <property type="entry name" value="TWO-COMPONENT HISTIDINE KINASE"/>
    <property type="match status" value="1"/>
</dbReference>
<dbReference type="Pfam" id="PF13426">
    <property type="entry name" value="PAS_9"/>
    <property type="match status" value="1"/>
</dbReference>
<keyword evidence="4" id="KW-1003">Cell membrane</keyword>
<evidence type="ECO:0000256" key="8">
    <source>
        <dbReference type="ARBA" id="ARBA00022741"/>
    </source>
</evidence>
<keyword evidence="10" id="KW-0067">ATP-binding</keyword>
<keyword evidence="5" id="KW-0597">Phosphoprotein</keyword>
<dbReference type="CDD" id="cd00130">
    <property type="entry name" value="PAS"/>
    <property type="match status" value="1"/>
</dbReference>
<evidence type="ECO:0000256" key="12">
    <source>
        <dbReference type="ARBA" id="ARBA00023012"/>
    </source>
</evidence>
<evidence type="ECO:0000256" key="10">
    <source>
        <dbReference type="ARBA" id="ARBA00022840"/>
    </source>
</evidence>
<evidence type="ECO:0000256" key="13">
    <source>
        <dbReference type="ARBA" id="ARBA00023136"/>
    </source>
</evidence>
<keyword evidence="11 14" id="KW-1133">Transmembrane helix</keyword>
<keyword evidence="13 14" id="KW-0472">Membrane</keyword>
<dbReference type="RefSeq" id="WP_003411492.1">
    <property type="nucleotide sequence ID" value="NZ_ACOM01000001.1"/>
</dbReference>
<evidence type="ECO:0000256" key="1">
    <source>
        <dbReference type="ARBA" id="ARBA00000085"/>
    </source>
</evidence>
<comment type="caution">
    <text evidence="16">The sequence shown here is derived from an EMBL/GenBank/DDBJ whole genome shotgun (WGS) entry which is preliminary data.</text>
</comment>
<dbReference type="Gene3D" id="3.30.565.10">
    <property type="entry name" value="Histidine kinase-like ATPase, C-terminal domain"/>
    <property type="match status" value="1"/>
</dbReference>
<evidence type="ECO:0000313" key="17">
    <source>
        <dbReference type="Proteomes" id="UP000003081"/>
    </source>
</evidence>
<dbReference type="InterPro" id="IPR033463">
    <property type="entry name" value="sCache_3"/>
</dbReference>
<dbReference type="InterPro" id="IPR003594">
    <property type="entry name" value="HATPase_dom"/>
</dbReference>
<reference evidence="16 17" key="1">
    <citation type="submission" date="2009-08" db="EMBL/GenBank/DDBJ databases">
        <authorList>
            <person name="Shrivastava S."/>
            <person name="Brinkac L.B."/>
            <person name="Brown J.L."/>
            <person name="Bruce D.B."/>
            <person name="Detter C."/>
            <person name="Green L.D."/>
            <person name="Munk C.A."/>
            <person name="Rogers Y.C."/>
            <person name="Tapia R."/>
            <person name="Sims D.R."/>
            <person name="Smith L.A."/>
            <person name="Smith T.J."/>
            <person name="Sutton G."/>
            <person name="Brettin T."/>
        </authorList>
    </citation>
    <scope>NUCLEOTIDE SEQUENCE [LARGE SCALE GENOMIC DNA]</scope>
    <source>
        <strain evidence="17">E4 str. BoNT E BL5262</strain>
    </source>
</reference>
<dbReference type="SUPFAM" id="SSF103190">
    <property type="entry name" value="Sensory domain-like"/>
    <property type="match status" value="1"/>
</dbReference>
<dbReference type="GO" id="GO:0005886">
    <property type="term" value="C:plasma membrane"/>
    <property type="evidence" value="ECO:0007669"/>
    <property type="project" value="UniProtKB-SubCell"/>
</dbReference>
<evidence type="ECO:0000256" key="4">
    <source>
        <dbReference type="ARBA" id="ARBA00022475"/>
    </source>
</evidence>
<dbReference type="InterPro" id="IPR029151">
    <property type="entry name" value="Sensor-like_sf"/>
</dbReference>
<evidence type="ECO:0000313" key="16">
    <source>
        <dbReference type="EMBL" id="EEP56150.1"/>
    </source>
</evidence>
<dbReference type="Pfam" id="PF17203">
    <property type="entry name" value="sCache_3_2"/>
    <property type="match status" value="1"/>
</dbReference>
<dbReference type="GO" id="GO:0005524">
    <property type="term" value="F:ATP binding"/>
    <property type="evidence" value="ECO:0007669"/>
    <property type="project" value="UniProtKB-KW"/>
</dbReference>
<dbReference type="PROSITE" id="PS50109">
    <property type="entry name" value="HIS_KIN"/>
    <property type="match status" value="1"/>
</dbReference>
<dbReference type="InterPro" id="IPR036890">
    <property type="entry name" value="HATPase_C_sf"/>
</dbReference>
<gene>
    <name evidence="16" type="ORF">CLP_0531</name>
</gene>
<dbReference type="InterPro" id="IPR000014">
    <property type="entry name" value="PAS"/>
</dbReference>
<organism evidence="16 17">
    <name type="scientific">Clostridium butyricum E4 str. BoNT E BL5262</name>
    <dbReference type="NCBI Taxonomy" id="632245"/>
    <lineage>
        <taxon>Bacteria</taxon>
        <taxon>Bacillati</taxon>
        <taxon>Bacillota</taxon>
        <taxon>Clostridia</taxon>
        <taxon>Eubacteriales</taxon>
        <taxon>Clostridiaceae</taxon>
        <taxon>Clostridium</taxon>
    </lineage>
</organism>
<dbReference type="eggNOG" id="COG3290">
    <property type="taxonomic scope" value="Bacteria"/>
</dbReference>
<dbReference type="InterPro" id="IPR039506">
    <property type="entry name" value="SPOB_a"/>
</dbReference>
<evidence type="ECO:0000256" key="3">
    <source>
        <dbReference type="ARBA" id="ARBA00012438"/>
    </source>
</evidence>